<organism evidence="1">
    <name type="scientific">Promethearchaeum syntrophicum</name>
    <dbReference type="NCBI Taxonomy" id="2594042"/>
    <lineage>
        <taxon>Archaea</taxon>
        <taxon>Promethearchaeati</taxon>
        <taxon>Promethearchaeota</taxon>
        <taxon>Promethearchaeia</taxon>
        <taxon>Promethearchaeales</taxon>
        <taxon>Promethearchaeaceae</taxon>
        <taxon>Promethearchaeum</taxon>
    </lineage>
</organism>
<evidence type="ECO:0000313" key="1">
    <source>
        <dbReference type="EMBL" id="QEE16110.1"/>
    </source>
</evidence>
<protein>
    <recommendedName>
        <fullName evidence="2">DUF1059 domain-containing protein</fullName>
    </recommendedName>
</protein>
<dbReference type="EMBL" id="CP042905">
    <property type="protein sequence ID" value="QEE16110.1"/>
    <property type="molecule type" value="Genomic_DNA"/>
</dbReference>
<evidence type="ECO:0008006" key="2">
    <source>
        <dbReference type="Google" id="ProtNLM"/>
    </source>
</evidence>
<name>A0A5B9DBI9_9ARCH</name>
<gene>
    <name evidence="1" type="ORF">DSAG12_01939</name>
</gene>
<proteinExistence type="predicted"/>
<dbReference type="AlphaFoldDB" id="A0A5B9DBI9"/>
<accession>A0A5B9DBI9</accession>
<reference evidence="1" key="1">
    <citation type="journal article" date="2020" name="Nature">
        <title>Isolation of an archaeon at the prokaryote-eukaryote interface.</title>
        <authorList>
            <person name="Imachi H."/>
            <person name="Nobu M.K."/>
            <person name="Nakahara N."/>
            <person name="Morono Y."/>
            <person name="Ogawara M."/>
            <person name="Takaki Y."/>
            <person name="Takano Y."/>
            <person name="Uematsu K."/>
            <person name="Ikuta T."/>
            <person name="Ito M."/>
            <person name="Matsui Y."/>
            <person name="Miyazaki M."/>
            <person name="Murata K."/>
            <person name="Saito Y."/>
            <person name="Sakai S."/>
            <person name="Song C."/>
            <person name="Tasumi E."/>
            <person name="Yamanaka Y."/>
            <person name="Yamaguchi T."/>
            <person name="Kamagata Y."/>
            <person name="Tamaki H."/>
            <person name="Takai K."/>
        </authorList>
    </citation>
    <scope>NUCLEOTIDE SEQUENCE [LARGE SCALE GENOMIC DNA]</scope>
    <source>
        <strain evidence="1">MK-D1</strain>
    </source>
</reference>
<sequence length="37" mass="4047">MTEEHTIKCGACGESFSGATMEEAKALAMQHKEEHHS</sequence>